<evidence type="ECO:0000313" key="7">
    <source>
        <dbReference type="Proteomes" id="UP000007346"/>
    </source>
</evidence>
<dbReference type="PROSITE" id="PS50893">
    <property type="entry name" value="ABC_TRANSPORTER_2"/>
    <property type="match status" value="1"/>
</dbReference>
<dbReference type="AlphaFoldDB" id="J9UVC2"/>
<feature type="domain" description="ABC transporter" evidence="5">
    <location>
        <begin position="3"/>
        <end position="209"/>
    </location>
</feature>
<feature type="coiled-coil region" evidence="4">
    <location>
        <begin position="212"/>
        <end position="239"/>
    </location>
</feature>
<dbReference type="PROSITE" id="PS00211">
    <property type="entry name" value="ABC_TRANSPORTER_1"/>
    <property type="match status" value="1"/>
</dbReference>
<dbReference type="InterPro" id="IPR003593">
    <property type="entry name" value="AAA+_ATPase"/>
</dbReference>
<dbReference type="InterPro" id="IPR003439">
    <property type="entry name" value="ABC_transporter-like_ATP-bd"/>
</dbReference>
<dbReference type="SMART" id="SM00382">
    <property type="entry name" value="AAA"/>
    <property type="match status" value="2"/>
</dbReference>
<name>J9UVC2_BRAPL</name>
<dbReference type="CDD" id="cd03228">
    <property type="entry name" value="ABCC_MRP_Like"/>
    <property type="match status" value="1"/>
</dbReference>
<evidence type="ECO:0000256" key="1">
    <source>
        <dbReference type="ARBA" id="ARBA00022737"/>
    </source>
</evidence>
<keyword evidence="1" id="KW-0677">Repeat</keyword>
<dbReference type="HOGENOM" id="CLU_000604_36_3_12"/>
<evidence type="ECO:0000256" key="2">
    <source>
        <dbReference type="ARBA" id="ARBA00022741"/>
    </source>
</evidence>
<dbReference type="SUPFAM" id="SSF52540">
    <property type="entry name" value="P-loop containing nucleoside triphosphate hydrolases"/>
    <property type="match status" value="2"/>
</dbReference>
<keyword evidence="2" id="KW-0547">Nucleotide-binding</keyword>
<dbReference type="CDD" id="cd03221">
    <property type="entry name" value="ABCF_EF-3"/>
    <property type="match status" value="1"/>
</dbReference>
<accession>J9UVC2</accession>
<dbReference type="Proteomes" id="UP000007346">
    <property type="component" value="Chromosome"/>
</dbReference>
<dbReference type="NCBIfam" id="NF000355">
    <property type="entry name" value="ribo_prot_ABC_F"/>
    <property type="match status" value="1"/>
</dbReference>
<dbReference type="EMBL" id="CP003490">
    <property type="protein sequence ID" value="AFR71179.1"/>
    <property type="molecule type" value="Genomic_DNA"/>
</dbReference>
<dbReference type="InterPro" id="IPR050611">
    <property type="entry name" value="ABCF"/>
</dbReference>
<keyword evidence="4" id="KW-0175">Coiled coil</keyword>
<organism evidence="6 7">
    <name type="scientific">Brachyspira pilosicoli B2904</name>
    <dbReference type="NCBI Taxonomy" id="1133568"/>
    <lineage>
        <taxon>Bacteria</taxon>
        <taxon>Pseudomonadati</taxon>
        <taxon>Spirochaetota</taxon>
        <taxon>Spirochaetia</taxon>
        <taxon>Brachyspirales</taxon>
        <taxon>Brachyspiraceae</taxon>
        <taxon>Brachyspira</taxon>
    </lineage>
</organism>
<sequence>MFVKFNKVSFSYDSSDNILNDVSFHIDNTCTAIVGENGCGKTTLAKLITGILKPNFGSIEYSNKNIISAYCNQECVDLPNNAESLFYDNSSYSGYLTSIFKIDYSYLYRFDTLSFGERKRLQIASALYSNPDILVLDEPTNHIDNECKDILINVIKRLDCIVIIISHDIDFLDELVSKCIFIRNGECKIRIGNYTQCRGYERDEEKYNFSLYEESKKKSKILENRYKKLQNESDAKKSKFGSKRHIDKKDHDAKAKVDAARLTGKDAKLAAKAKQAKSLYNKSIVEKEAIYIKKREVMNMEFIGEKYKGKFLFYLEAGETKINNIVFKNPELIIKKDSRVGIEGVNGAGKTTLLNYILETMYDNSISKEKIVYIPQDIDRDDWNDTFNNIKALNHESLGFLMSFVNRLGSNAKSVINSLNHSPGEMRKIMLGMAVIKNPYIIILDEPTNHLDIDSIERLEEALISFNCALLIVSHNKNFLKRIVDTKWILNKTNDYTIINIENK</sequence>
<dbReference type="Pfam" id="PF00005">
    <property type="entry name" value="ABC_tran"/>
    <property type="match status" value="2"/>
</dbReference>
<dbReference type="InterPro" id="IPR017871">
    <property type="entry name" value="ABC_transporter-like_CS"/>
</dbReference>
<proteinExistence type="predicted"/>
<dbReference type="PATRIC" id="fig|1133568.3.peg.1848"/>
<dbReference type="PANTHER" id="PTHR19211">
    <property type="entry name" value="ATP-BINDING TRANSPORT PROTEIN-RELATED"/>
    <property type="match status" value="1"/>
</dbReference>
<evidence type="ECO:0000256" key="3">
    <source>
        <dbReference type="ARBA" id="ARBA00022840"/>
    </source>
</evidence>
<gene>
    <name evidence="6" type="ORF">B2904_orf1849</name>
</gene>
<dbReference type="InterPro" id="IPR027417">
    <property type="entry name" value="P-loop_NTPase"/>
</dbReference>
<dbReference type="RefSeq" id="WP_014936356.1">
    <property type="nucleotide sequence ID" value="NC_018607.1"/>
</dbReference>
<dbReference type="Gene3D" id="3.40.50.300">
    <property type="entry name" value="P-loop containing nucleotide triphosphate hydrolases"/>
    <property type="match status" value="3"/>
</dbReference>
<dbReference type="KEGG" id="bpj:B2904_orf1849"/>
<reference evidence="6 7" key="1">
    <citation type="journal article" date="2012" name="BMC Genomics">
        <title>Comparative genomics of Brachyspira pilosicoli strains: genome rearrangements, reductions and correlation of genetic compliment with phenotypic diversity.</title>
        <authorList>
            <person name="Mappley L.J."/>
            <person name="Black M.L."/>
            <person name="Abuoun M."/>
            <person name="Darby A.C."/>
            <person name="Woodward M.J."/>
            <person name="Parkhill J."/>
            <person name="Turner A.K."/>
            <person name="Bellgard M.I."/>
            <person name="La T."/>
            <person name="Phillips N.D."/>
            <person name="La Ragione R.M."/>
            <person name="Hampson D.J."/>
        </authorList>
    </citation>
    <scope>NUCLEOTIDE SEQUENCE [LARGE SCALE GENOMIC DNA]</scope>
    <source>
        <strain evidence="6">B2904</strain>
    </source>
</reference>
<dbReference type="GO" id="GO:0005524">
    <property type="term" value="F:ATP binding"/>
    <property type="evidence" value="ECO:0007669"/>
    <property type="project" value="UniProtKB-KW"/>
</dbReference>
<evidence type="ECO:0000256" key="4">
    <source>
        <dbReference type="SAM" id="Coils"/>
    </source>
</evidence>
<dbReference type="PANTHER" id="PTHR19211:SF14">
    <property type="entry name" value="ATP-BINDING CASSETTE SUB-FAMILY F MEMBER 1"/>
    <property type="match status" value="1"/>
</dbReference>
<protein>
    <submittedName>
        <fullName evidence="6">ABC transporter</fullName>
    </submittedName>
</protein>
<evidence type="ECO:0000259" key="5">
    <source>
        <dbReference type="PROSITE" id="PS50893"/>
    </source>
</evidence>
<dbReference type="GO" id="GO:0016887">
    <property type="term" value="F:ATP hydrolysis activity"/>
    <property type="evidence" value="ECO:0007669"/>
    <property type="project" value="InterPro"/>
</dbReference>
<keyword evidence="3" id="KW-0067">ATP-binding</keyword>
<evidence type="ECO:0000313" key="6">
    <source>
        <dbReference type="EMBL" id="AFR71179.1"/>
    </source>
</evidence>